<proteinExistence type="predicted"/>
<dbReference type="InterPro" id="IPR011576">
    <property type="entry name" value="Pyridox_Oxase_N"/>
</dbReference>
<dbReference type="GeneID" id="6190875"/>
<name>B2AST4_PODAN</name>
<feature type="transmembrane region" description="Helical" evidence="1">
    <location>
        <begin position="122"/>
        <end position="143"/>
    </location>
</feature>
<sequence length="454" mass="49942">MLNEMLKGYDFCCRFEIGLSLFVSLGRCQSGTQRNPAPITHLIDSHSLIGTRPNRPGLGLSDDVASSGPGPCGRAALSGLLLGCTWAGLPGCSVLLQGIVCLRCRNVIHRYQCPNSSRCPLILFQLCNGCFIFILCALVQTLIAPRSLYLPPLVNYLIYGPSIRNTCGQPCPPFGFHLCRSISLSSHCMFTMGQFYETIPESLVKWILAQKVFWVATAPLSPEGHVNVSPKGGPYFGILDTKTFWYLDLSGSGNETISHLYEKNNGRITVMFNAFEGPPRIVRLFGHGTVLENGTDSFNTFVKKHEVRLLPGARSIILVHVHQVGSSCGFSVPYFEFKDWRTTLNEFFARKADRFDKGDSKESIEKYWALKNSESVDGLPGLDIARKTAKEDGIVPLTKMVGAGATHGGQRTRKQLSFGVLHLALVAVIASFATVFLQPVFGELLKSLESTFQH</sequence>
<keyword evidence="1" id="KW-0812">Transmembrane</keyword>
<reference evidence="3" key="2">
    <citation type="submission" date="2008-07" db="EMBL/GenBank/DDBJ databases">
        <authorList>
            <person name="Genoscope - CEA"/>
        </authorList>
    </citation>
    <scope>NUCLEOTIDE SEQUENCE</scope>
    <source>
        <strain evidence="3">S mat+</strain>
    </source>
</reference>
<evidence type="ECO:0000313" key="5">
    <source>
        <dbReference type="Proteomes" id="UP000001197"/>
    </source>
</evidence>
<dbReference type="STRING" id="515849.B2AST4"/>
<reference evidence="4" key="4">
    <citation type="submission" date="2015-04" db="EMBL/GenBank/DDBJ databases">
        <title>Maintaining two mating types: Structure of the mating type locus and its role in heterokaryosis in Podospora anserina.</title>
        <authorList>
            <person name="Grognet P."/>
            <person name="Bidard F."/>
            <person name="Kuchly C."/>
            <person name="Chan Ho Tong L."/>
            <person name="Coppin E."/>
            <person name="Ait Benkhali J."/>
            <person name="Couloux A."/>
            <person name="Wincker P."/>
            <person name="Debuchy R."/>
            <person name="Silar P."/>
        </authorList>
    </citation>
    <scope>NUCLEOTIDE SEQUENCE</scope>
</reference>
<dbReference type="Gene3D" id="2.30.110.10">
    <property type="entry name" value="Electron Transport, Fmn-binding Protein, Chain A"/>
    <property type="match status" value="1"/>
</dbReference>
<dbReference type="RefSeq" id="XP_001906786.1">
    <property type="nucleotide sequence ID" value="XM_001906751.1"/>
</dbReference>
<dbReference type="AlphaFoldDB" id="B2AST4"/>
<evidence type="ECO:0000256" key="1">
    <source>
        <dbReference type="SAM" id="Phobius"/>
    </source>
</evidence>
<accession>B2AST4</accession>
<dbReference type="VEuPathDB" id="FungiDB:PODANS_1_24600"/>
<dbReference type="Proteomes" id="UP000001197">
    <property type="component" value="Chromosome 1"/>
</dbReference>
<keyword evidence="1" id="KW-1133">Transmembrane helix</keyword>
<dbReference type="PANTHER" id="PTHR39336">
    <property type="entry name" value="PYRIDOXAMINE PHOSPHATE OXIDASE FAMILY PROTEIN (AFU_ORTHOLOGUE AFUA_6G11440)"/>
    <property type="match status" value="1"/>
</dbReference>
<gene>
    <name evidence="3" type="ORF">PODANS_1_24600</name>
</gene>
<reference evidence="5" key="3">
    <citation type="journal article" date="2014" name="Genetics">
        <title>Maintaining two mating types: Structure of the mating type locus and its role in heterokaryosis in Podospora anserina.</title>
        <authorList>
            <person name="Grognet P."/>
            <person name="Bidard F."/>
            <person name="Kuchly C."/>
            <person name="Tong L.C.H."/>
            <person name="Coppin E."/>
            <person name="Benkhali J.A."/>
            <person name="Couloux A."/>
            <person name="Wincker P."/>
            <person name="Debuchy R."/>
            <person name="Silar P."/>
        </authorList>
    </citation>
    <scope>GENOME REANNOTATION</scope>
    <source>
        <strain evidence="5">S / ATCC MYA-4624 / DSM 980 / FGSC 10383</strain>
    </source>
</reference>
<dbReference type="HOGENOM" id="CLU_602858_0_0_1"/>
<evidence type="ECO:0000313" key="3">
    <source>
        <dbReference type="EMBL" id="CAP67457.1"/>
    </source>
</evidence>
<keyword evidence="5" id="KW-1185">Reference proteome</keyword>
<dbReference type="OrthoDB" id="539398at2759"/>
<dbReference type="eggNOG" id="ENOG502S3ZI">
    <property type="taxonomic scope" value="Eukaryota"/>
</dbReference>
<dbReference type="Pfam" id="PF01243">
    <property type="entry name" value="PNPOx_N"/>
    <property type="match status" value="1"/>
</dbReference>
<protein>
    <submittedName>
        <fullName evidence="3">Podospora anserina S mat+ genomic DNA chromosome 1, supercontig 6</fullName>
    </submittedName>
</protein>
<dbReference type="PANTHER" id="PTHR39336:SF3">
    <property type="entry name" value="PYRIDOXAMINE PHOSPHATE OXIDASE"/>
    <property type="match status" value="1"/>
</dbReference>
<dbReference type="KEGG" id="pan:PODANSg3819"/>
<dbReference type="EMBL" id="CU633897">
    <property type="protein sequence ID" value="CAP67457.1"/>
    <property type="molecule type" value="Genomic_DNA"/>
</dbReference>
<reference evidence="3 5" key="1">
    <citation type="journal article" date="2008" name="Genome Biol.">
        <title>The genome sequence of the model ascomycete fungus Podospora anserina.</title>
        <authorList>
            <person name="Espagne E."/>
            <person name="Lespinet O."/>
            <person name="Malagnac F."/>
            <person name="Da Silva C."/>
            <person name="Jaillon O."/>
            <person name="Porcel B.M."/>
            <person name="Couloux A."/>
            <person name="Aury J.-M."/>
            <person name="Segurens B."/>
            <person name="Poulain J."/>
            <person name="Anthouard V."/>
            <person name="Grossetete S."/>
            <person name="Khalili H."/>
            <person name="Coppin E."/>
            <person name="Dequard-Chablat M."/>
            <person name="Picard M."/>
            <person name="Contamine V."/>
            <person name="Arnaise S."/>
            <person name="Bourdais A."/>
            <person name="Berteaux-Lecellier V."/>
            <person name="Gautheret D."/>
            <person name="de Vries R.P."/>
            <person name="Battaglia E."/>
            <person name="Coutinho P.M."/>
            <person name="Danchin E.G.J."/>
            <person name="Henrissat B."/>
            <person name="El Khoury R."/>
            <person name="Sainsard-Chanet A."/>
            <person name="Boivin A."/>
            <person name="Pinan-Lucarre B."/>
            <person name="Sellem C.H."/>
            <person name="Debuchy R."/>
            <person name="Wincker P."/>
            <person name="Weissenbach J."/>
            <person name="Silar P."/>
        </authorList>
    </citation>
    <scope>NUCLEOTIDE SEQUENCE [LARGE SCALE GENOMIC DNA]</scope>
    <source>
        <strain evidence="5">S / ATCC MYA-4624 / DSM 980 / FGSC 10383</strain>
        <strain evidence="3">S mat+</strain>
    </source>
</reference>
<evidence type="ECO:0000313" key="4">
    <source>
        <dbReference type="EMBL" id="CDP24871.1"/>
    </source>
</evidence>
<dbReference type="EMBL" id="FO904936">
    <property type="protein sequence ID" value="CDP24871.1"/>
    <property type="molecule type" value="Genomic_DNA"/>
</dbReference>
<dbReference type="SUPFAM" id="SSF50475">
    <property type="entry name" value="FMN-binding split barrel"/>
    <property type="match status" value="1"/>
</dbReference>
<dbReference type="InterPro" id="IPR012349">
    <property type="entry name" value="Split_barrel_FMN-bd"/>
</dbReference>
<feature type="transmembrane region" description="Helical" evidence="1">
    <location>
        <begin position="420"/>
        <end position="441"/>
    </location>
</feature>
<evidence type="ECO:0000259" key="2">
    <source>
        <dbReference type="Pfam" id="PF01243"/>
    </source>
</evidence>
<keyword evidence="1" id="KW-0472">Membrane</keyword>
<organism evidence="3">
    <name type="scientific">Podospora anserina (strain S / ATCC MYA-4624 / DSM 980 / FGSC 10383)</name>
    <name type="common">Pleurage anserina</name>
    <dbReference type="NCBI Taxonomy" id="515849"/>
    <lineage>
        <taxon>Eukaryota</taxon>
        <taxon>Fungi</taxon>
        <taxon>Dikarya</taxon>
        <taxon>Ascomycota</taxon>
        <taxon>Pezizomycotina</taxon>
        <taxon>Sordariomycetes</taxon>
        <taxon>Sordariomycetidae</taxon>
        <taxon>Sordariales</taxon>
        <taxon>Podosporaceae</taxon>
        <taxon>Podospora</taxon>
        <taxon>Podospora anserina</taxon>
    </lineage>
</organism>
<feature type="domain" description="Pyridoxamine 5'-phosphate oxidase N-terminal" evidence="2">
    <location>
        <begin position="200"/>
        <end position="325"/>
    </location>
</feature>